<dbReference type="Proteomes" id="UP000641588">
    <property type="component" value="Unassembled WGS sequence"/>
</dbReference>
<name>A0A972K3D0_9BACL</name>
<dbReference type="Gene3D" id="2.160.20.10">
    <property type="entry name" value="Single-stranded right-handed beta-helix, Pectin lyase-like"/>
    <property type="match status" value="1"/>
</dbReference>
<dbReference type="Pfam" id="PF24517">
    <property type="entry name" value="CBM96"/>
    <property type="match status" value="1"/>
</dbReference>
<gene>
    <name evidence="7" type="ORF">GC093_16495</name>
</gene>
<feature type="chain" id="PRO_5039082970" evidence="5">
    <location>
        <begin position="25"/>
        <end position="844"/>
    </location>
</feature>
<dbReference type="InterPro" id="IPR000421">
    <property type="entry name" value="FA58C"/>
</dbReference>
<dbReference type="InterPro" id="IPR055372">
    <property type="entry name" value="CBM96"/>
</dbReference>
<evidence type="ECO:0000256" key="1">
    <source>
        <dbReference type="ARBA" id="ARBA00004613"/>
    </source>
</evidence>
<evidence type="ECO:0000313" key="7">
    <source>
        <dbReference type="EMBL" id="NOU94807.1"/>
    </source>
</evidence>
<feature type="compositionally biased region" description="Polar residues" evidence="4">
    <location>
        <begin position="228"/>
        <end position="237"/>
    </location>
</feature>
<reference evidence="7" key="1">
    <citation type="submission" date="2019-10" db="EMBL/GenBank/DDBJ databases">
        <title>Description of Paenibacillus glebae sp. nov.</title>
        <authorList>
            <person name="Carlier A."/>
            <person name="Qi S."/>
        </authorList>
    </citation>
    <scope>NUCLEOTIDE SEQUENCE</scope>
    <source>
        <strain evidence="7">LMG 31456</strain>
    </source>
</reference>
<dbReference type="AlphaFoldDB" id="A0A972K3D0"/>
<dbReference type="InterPro" id="IPR039448">
    <property type="entry name" value="Beta_helix"/>
</dbReference>
<evidence type="ECO:0000259" key="6">
    <source>
        <dbReference type="PROSITE" id="PS50022"/>
    </source>
</evidence>
<evidence type="ECO:0000313" key="8">
    <source>
        <dbReference type="Proteomes" id="UP000641588"/>
    </source>
</evidence>
<feature type="domain" description="F5/8 type C" evidence="6">
    <location>
        <begin position="223"/>
        <end position="344"/>
    </location>
</feature>
<dbReference type="EMBL" id="WHOD01000065">
    <property type="protein sequence ID" value="NOU94807.1"/>
    <property type="molecule type" value="Genomic_DNA"/>
</dbReference>
<dbReference type="InterPro" id="IPR012334">
    <property type="entry name" value="Pectin_lyas_fold"/>
</dbReference>
<evidence type="ECO:0000256" key="4">
    <source>
        <dbReference type="SAM" id="MobiDB-lite"/>
    </source>
</evidence>
<dbReference type="NCBIfam" id="NF033679">
    <property type="entry name" value="DNRLRE_dom"/>
    <property type="match status" value="1"/>
</dbReference>
<organism evidence="7 8">
    <name type="scientific">Paenibacillus foliorum</name>
    <dbReference type="NCBI Taxonomy" id="2654974"/>
    <lineage>
        <taxon>Bacteria</taxon>
        <taxon>Bacillati</taxon>
        <taxon>Bacillota</taxon>
        <taxon>Bacilli</taxon>
        <taxon>Bacillales</taxon>
        <taxon>Paenibacillaceae</taxon>
        <taxon>Paenibacillus</taxon>
    </lineage>
</organism>
<comment type="caution">
    <text evidence="7">The sequence shown here is derived from an EMBL/GenBank/DDBJ whole genome shotgun (WGS) entry which is preliminary data.</text>
</comment>
<evidence type="ECO:0000256" key="5">
    <source>
        <dbReference type="SAM" id="SignalP"/>
    </source>
</evidence>
<proteinExistence type="predicted"/>
<feature type="region of interest" description="Disordered" evidence="4">
    <location>
        <begin position="224"/>
        <end position="247"/>
    </location>
</feature>
<dbReference type="SUPFAM" id="SSF49785">
    <property type="entry name" value="Galactose-binding domain-like"/>
    <property type="match status" value="1"/>
</dbReference>
<sequence>MKFISIRRQLPVLLCFAMVMSLVAMPTLGQAEAVEMDVGWVLPIDDALIYSKAPAVNYDTCSNCLGDENNAPKPNNIGLWNISTSGSDQKIAFLKFDVSTLSDSSYKYYLQVAAKQGSAKKDVTFNVLGYPDSDWSEQTITWEAPAKDISQASLIGTYTVATAAAAPYTVDITDYVRNHLSEGMVTLLITDSSTAGVSTDLYSKEAKAQNRPQLIAKRITSAEDAPAISSNDSQPPVSSLPVKEVNASSNDGNVESNLLDNNMFSRWSASGDGQFVDFDLGETKRVGYLGIAFYKGNERTTAIDIQTSLDAVTWTNQFSGNSSGANGNMEAFDILDTDARFVRIVGHGNSINTFTSITDVMIYEPYASGDTPVATVPNIVPLAPEGTLPFTKPGLTNPDGTAHAVHTPNPVTGRTINVTSFGADPADNNKDDRIAIQNAINAAQAGDEVYLPNGVYNLLSSPDGFVNLKLKTGVNFRGESQAGTILKSSIDDIKNSSVVKSSSQHDILVSNMTVSSTWDRTFTTEHSTNNPEAGGPDNGITVANTGETPSYNVTVDHVTVERFRRIGVRIENSHDVVVRYATFRNATDLGGGGAGYGTSIQGMPKVDRLGFANDTYWNLVEHSSFEGPYLRHGSLIQNVAHNNVLRMNKYIQTKLDSIDLHGELEYLNEVYGNEITNILTGGGIGLGNTGGTAPSNHSKSGPFNYIHDNVISNSREGIIVTMGTPDTIIENNIIENSTTINNGVGINILNGPRTIIRNNTIRNNTAPNYWGIMLEHDSGDKNAKNIGQGDPDKVEIWNNMIIGNTNGILLESGTNITVQDNLLDNLETNYSVTEGVTVTEDVTE</sequence>
<dbReference type="InterPro" id="IPR008979">
    <property type="entry name" value="Galactose-bd-like_sf"/>
</dbReference>
<dbReference type="GO" id="GO:0005576">
    <property type="term" value="C:extracellular region"/>
    <property type="evidence" value="ECO:0007669"/>
    <property type="project" value="UniProtKB-SubCell"/>
</dbReference>
<accession>A0A972K3D0</accession>
<dbReference type="InterPro" id="IPR006626">
    <property type="entry name" value="PbH1"/>
</dbReference>
<evidence type="ECO:0000256" key="2">
    <source>
        <dbReference type="ARBA" id="ARBA00022525"/>
    </source>
</evidence>
<dbReference type="SMART" id="SM00710">
    <property type="entry name" value="PbH1"/>
    <property type="match status" value="8"/>
</dbReference>
<dbReference type="Pfam" id="PF13229">
    <property type="entry name" value="Beta_helix"/>
    <property type="match status" value="1"/>
</dbReference>
<dbReference type="PROSITE" id="PS50022">
    <property type="entry name" value="FA58C_3"/>
    <property type="match status" value="1"/>
</dbReference>
<dbReference type="RefSeq" id="WP_171653023.1">
    <property type="nucleotide sequence ID" value="NZ_WHOD01000065.1"/>
</dbReference>
<dbReference type="Gene3D" id="2.60.120.260">
    <property type="entry name" value="Galactose-binding domain-like"/>
    <property type="match status" value="1"/>
</dbReference>
<dbReference type="InterPro" id="IPR011050">
    <property type="entry name" value="Pectin_lyase_fold/virulence"/>
</dbReference>
<keyword evidence="3 5" id="KW-0732">Signal</keyword>
<evidence type="ECO:0000256" key="3">
    <source>
        <dbReference type="ARBA" id="ARBA00022729"/>
    </source>
</evidence>
<keyword evidence="8" id="KW-1185">Reference proteome</keyword>
<keyword evidence="2" id="KW-0964">Secreted</keyword>
<protein>
    <submittedName>
        <fullName evidence="7">DNRLRE domain-containing protein</fullName>
    </submittedName>
</protein>
<feature type="signal peptide" evidence="5">
    <location>
        <begin position="1"/>
        <end position="24"/>
    </location>
</feature>
<dbReference type="SUPFAM" id="SSF51126">
    <property type="entry name" value="Pectin lyase-like"/>
    <property type="match status" value="1"/>
</dbReference>
<comment type="subcellular location">
    <subcellularLocation>
        <location evidence="1">Secreted</location>
    </subcellularLocation>
</comment>
<dbReference type="Pfam" id="PF00754">
    <property type="entry name" value="F5_F8_type_C"/>
    <property type="match status" value="1"/>
</dbReference>